<evidence type="ECO:0008006" key="3">
    <source>
        <dbReference type="Google" id="ProtNLM"/>
    </source>
</evidence>
<gene>
    <name evidence="1" type="ORF">C9427_04775</name>
</gene>
<proteinExistence type="predicted"/>
<dbReference type="Proteomes" id="UP000240259">
    <property type="component" value="Unassembled WGS sequence"/>
</dbReference>
<dbReference type="EMBL" id="PZJX01000007">
    <property type="protein sequence ID" value="PTE11539.1"/>
    <property type="molecule type" value="Genomic_DNA"/>
</dbReference>
<reference evidence="1 2" key="1">
    <citation type="submission" date="2018-03" db="EMBL/GenBank/DDBJ databases">
        <title>Genome sequence of the symbiotic type strain Mesorhizobium helmanticense CSLC115NT isolated from Lotus corniculatus nodules.</title>
        <authorList>
            <person name="Sannazzaro A.I."/>
            <person name="Torres Tejerizo G.A."/>
            <person name="Dip D."/>
            <person name="Caballero M."/>
            <person name="Pistorio M."/>
            <person name="Estrella M.J."/>
        </authorList>
    </citation>
    <scope>NUCLEOTIDE SEQUENCE [LARGE SCALE GENOMIC DNA]</scope>
    <source>
        <strain evidence="1 2">CSLC115N</strain>
    </source>
</reference>
<dbReference type="RefSeq" id="WP_146172499.1">
    <property type="nucleotide sequence ID" value="NZ_PZJX01000007.1"/>
</dbReference>
<name>A0A2T4J0W6_9HYPH</name>
<sequence>MIAFHGSPVRFDRFDPAKIGSQWRNHGASGRGIYLTDSRDVATGYAVPGWRGGAAVRAQDDTGFVYEVEAPAAAYIDCDTLCDEQPEPAKSIFRNAVSVLHGPMARWWLHVLADAPNSRYYYSQVGKLLCFARKNGSPLEPVLAEAGYVGSKKRVEVWNGACEFCVFQTDRLRILSAQPHQRIAA</sequence>
<dbReference type="AlphaFoldDB" id="A0A2T4J0W6"/>
<evidence type="ECO:0000313" key="1">
    <source>
        <dbReference type="EMBL" id="PTE11539.1"/>
    </source>
</evidence>
<organism evidence="1 2">
    <name type="scientific">Mesorhizobium helmanticense</name>
    <dbReference type="NCBI Taxonomy" id="1776423"/>
    <lineage>
        <taxon>Bacteria</taxon>
        <taxon>Pseudomonadati</taxon>
        <taxon>Pseudomonadota</taxon>
        <taxon>Alphaproteobacteria</taxon>
        <taxon>Hyphomicrobiales</taxon>
        <taxon>Phyllobacteriaceae</taxon>
        <taxon>Mesorhizobium</taxon>
    </lineage>
</organism>
<comment type="caution">
    <text evidence="1">The sequence shown here is derived from an EMBL/GenBank/DDBJ whole genome shotgun (WGS) entry which is preliminary data.</text>
</comment>
<keyword evidence="2" id="KW-1185">Reference proteome</keyword>
<accession>A0A2T4J0W6</accession>
<evidence type="ECO:0000313" key="2">
    <source>
        <dbReference type="Proteomes" id="UP000240259"/>
    </source>
</evidence>
<dbReference type="OrthoDB" id="3902805at2"/>
<protein>
    <recommendedName>
        <fullName evidence="3">PARP catalytic domain-containing protein</fullName>
    </recommendedName>
</protein>